<evidence type="ECO:0000256" key="3">
    <source>
        <dbReference type="ARBA" id="ARBA00022741"/>
    </source>
</evidence>
<comment type="similarity">
    <text evidence="8">Belongs to the class-I aminoacyl-tRNA synthetase family.</text>
</comment>
<dbReference type="InterPro" id="IPR011035">
    <property type="entry name" value="Ribosomal_bL25/Gln-tRNA_synth"/>
</dbReference>
<dbReference type="PANTHER" id="PTHR43097:SF4">
    <property type="entry name" value="GLUTAMINE--TRNA LIGASE"/>
    <property type="match status" value="1"/>
</dbReference>
<dbReference type="GO" id="GO:0006425">
    <property type="term" value="P:glutaminyl-tRNA aminoacylation"/>
    <property type="evidence" value="ECO:0007669"/>
    <property type="project" value="TreeGrafter"/>
</dbReference>
<dbReference type="Proteomes" id="UP000001745">
    <property type="component" value="Unassembled WGS sequence"/>
</dbReference>
<comment type="catalytic activity">
    <reaction evidence="7">
        <text>tRNA(Gln) + L-glutamine + ATP = L-glutaminyl-tRNA(Gln) + AMP + diphosphate</text>
        <dbReference type="Rhea" id="RHEA:20121"/>
        <dbReference type="Rhea" id="RHEA-COMP:9662"/>
        <dbReference type="Rhea" id="RHEA-COMP:9681"/>
        <dbReference type="ChEBI" id="CHEBI:30616"/>
        <dbReference type="ChEBI" id="CHEBI:33019"/>
        <dbReference type="ChEBI" id="CHEBI:58359"/>
        <dbReference type="ChEBI" id="CHEBI:78442"/>
        <dbReference type="ChEBI" id="CHEBI:78521"/>
        <dbReference type="ChEBI" id="CHEBI:456215"/>
        <dbReference type="EC" id="6.1.1.18"/>
    </reaction>
</comment>
<dbReference type="HOGENOM" id="CLU_001882_2_3_1"/>
<dbReference type="OrthoDB" id="10250478at2759"/>
<evidence type="ECO:0000259" key="9">
    <source>
        <dbReference type="Pfam" id="PF00749"/>
    </source>
</evidence>
<dbReference type="EC" id="6.1.1.18" evidence="1"/>
<dbReference type="SUPFAM" id="SSF52374">
    <property type="entry name" value="Nucleotidylyl transferase"/>
    <property type="match status" value="1"/>
</dbReference>
<dbReference type="GO" id="GO:0004819">
    <property type="term" value="F:glutamine-tRNA ligase activity"/>
    <property type="evidence" value="ECO:0007669"/>
    <property type="project" value="UniProtKB-EC"/>
</dbReference>
<dbReference type="Gene3D" id="3.40.50.620">
    <property type="entry name" value="HUPs"/>
    <property type="match status" value="2"/>
</dbReference>
<dbReference type="STRING" id="441959.B8MKR9"/>
<evidence type="ECO:0000313" key="10">
    <source>
        <dbReference type="EMBL" id="EED14918.1"/>
    </source>
</evidence>
<dbReference type="InterPro" id="IPR050132">
    <property type="entry name" value="Gln/Glu-tRNA_Ligase"/>
</dbReference>
<evidence type="ECO:0000256" key="1">
    <source>
        <dbReference type="ARBA" id="ARBA00012836"/>
    </source>
</evidence>
<reference evidence="11" key="1">
    <citation type="journal article" date="2015" name="Genome Announc.">
        <title>Genome sequence of the AIDS-associated pathogen Penicillium marneffei (ATCC18224) and its near taxonomic relative Talaromyces stipitatus (ATCC10500).</title>
        <authorList>
            <person name="Nierman W.C."/>
            <person name="Fedorova-Abrams N.D."/>
            <person name="Andrianopoulos A."/>
        </authorList>
    </citation>
    <scope>NUCLEOTIDE SEQUENCE [LARGE SCALE GENOMIC DNA]</scope>
    <source>
        <strain evidence="11">ATCC 10500 / CBS 375.48 / QM 6759 / NRRL 1006</strain>
    </source>
</reference>
<feature type="domain" description="Glutamyl/glutaminyl-tRNA synthetase class Ib catalytic" evidence="9">
    <location>
        <begin position="115"/>
        <end position="216"/>
    </location>
</feature>
<evidence type="ECO:0000256" key="6">
    <source>
        <dbReference type="ARBA" id="ARBA00023146"/>
    </source>
</evidence>
<dbReference type="GO" id="GO:0005524">
    <property type="term" value="F:ATP binding"/>
    <property type="evidence" value="ECO:0007669"/>
    <property type="project" value="UniProtKB-KW"/>
</dbReference>
<keyword evidence="11" id="KW-1185">Reference proteome</keyword>
<keyword evidence="3 8" id="KW-0547">Nucleotide-binding</keyword>
<dbReference type="VEuPathDB" id="FungiDB:TSTA_043880"/>
<evidence type="ECO:0000256" key="8">
    <source>
        <dbReference type="RuleBase" id="RU363037"/>
    </source>
</evidence>
<evidence type="ECO:0000256" key="2">
    <source>
        <dbReference type="ARBA" id="ARBA00022598"/>
    </source>
</evidence>
<dbReference type="eggNOG" id="KOG1148">
    <property type="taxonomic scope" value="Eukaryota"/>
</dbReference>
<dbReference type="InterPro" id="IPR020056">
    <property type="entry name" value="Rbsml_bL25/Gln-tRNA_synth_N"/>
</dbReference>
<keyword evidence="2 8" id="KW-0436">Ligase</keyword>
<name>B8MKR9_TALSN</name>
<evidence type="ECO:0000256" key="5">
    <source>
        <dbReference type="ARBA" id="ARBA00022917"/>
    </source>
</evidence>
<dbReference type="PANTHER" id="PTHR43097">
    <property type="entry name" value="GLUTAMINE-TRNA LIGASE"/>
    <property type="match status" value="1"/>
</dbReference>
<dbReference type="InterPro" id="IPR014729">
    <property type="entry name" value="Rossmann-like_a/b/a_fold"/>
</dbReference>
<evidence type="ECO:0000256" key="7">
    <source>
        <dbReference type="ARBA" id="ARBA00048270"/>
    </source>
</evidence>
<evidence type="ECO:0000313" key="11">
    <source>
        <dbReference type="Proteomes" id="UP000001745"/>
    </source>
</evidence>
<dbReference type="GeneID" id="8097896"/>
<gene>
    <name evidence="10" type="ORF">TSTA_043880</name>
</gene>
<dbReference type="Pfam" id="PF00749">
    <property type="entry name" value="tRNA-synt_1c"/>
    <property type="match status" value="1"/>
</dbReference>
<dbReference type="InParanoid" id="B8MKR9"/>
<dbReference type="SUPFAM" id="SSF50715">
    <property type="entry name" value="Ribosomal protein L25-like"/>
    <property type="match status" value="1"/>
</dbReference>
<keyword evidence="6 8" id="KW-0030">Aminoacyl-tRNA synthetase</keyword>
<dbReference type="RefSeq" id="XP_002484871.1">
    <property type="nucleotide sequence ID" value="XM_002484826.1"/>
</dbReference>
<dbReference type="Gene3D" id="2.40.240.10">
    <property type="entry name" value="Ribosomal Protein L25, Chain P"/>
    <property type="match status" value="2"/>
</dbReference>
<proteinExistence type="inferred from homology"/>
<dbReference type="InterPro" id="IPR020058">
    <property type="entry name" value="Glu/Gln-tRNA-synth_Ib_cat-dom"/>
</dbReference>
<dbReference type="GO" id="GO:0005829">
    <property type="term" value="C:cytosol"/>
    <property type="evidence" value="ECO:0007669"/>
    <property type="project" value="TreeGrafter"/>
</dbReference>
<dbReference type="EMBL" id="EQ962657">
    <property type="protein sequence ID" value="EED14918.1"/>
    <property type="molecule type" value="Genomic_DNA"/>
</dbReference>
<accession>B8MKR9</accession>
<evidence type="ECO:0000256" key="4">
    <source>
        <dbReference type="ARBA" id="ARBA00022840"/>
    </source>
</evidence>
<sequence length="424" mass="47743">MNRKESSHHDSESLFNSGFLAEIHKPNGFLHLGHVKAIVINFGFAEYHGGICYLSYDDTSHAREEGKYFIAVADIIQWLSFSPAKVTYSSDYFDTLYELAEDLIRRDGAYVCYCSNSKTGIHYRTGGKWRIYPTHDLTHCLMDSFEGITHSLCTTEFQTSRTSYNWLCDKLGVHRPMHREFGRLNLSRTVLSKRKTLELISHGPVRDWDDPRLHTLGVSKAITTIDVKQFEESVRQYVELGVPRSIVVLDPVTAIIDNLPEDCLEIVELPFSKDPEFGTSSKDLFRLTPGTSVGPLKVPSQIAATSFEKDPTSGSVTIIHASYDKPEEGAKFKKPIAYICWISDCPSLKSPIKASVRSYNPLFTCNKPDTHPSSFLSVVNPHSEETFPNAMVDVCLNEIIHGAPWPKTESTETREDLEVTPEVV</sequence>
<keyword evidence="5 8" id="KW-0648">Protein biosynthesis</keyword>
<keyword evidence="4 8" id="KW-0067">ATP-binding</keyword>
<dbReference type="AlphaFoldDB" id="B8MKR9"/>
<protein>
    <recommendedName>
        <fullName evidence="1">glutamine--tRNA ligase</fullName>
        <ecNumber evidence="1">6.1.1.18</ecNumber>
    </recommendedName>
</protein>
<dbReference type="PhylomeDB" id="B8MKR9"/>
<organism evidence="10 11">
    <name type="scientific">Talaromyces stipitatus (strain ATCC 10500 / CBS 375.48 / QM 6759 / NRRL 1006)</name>
    <name type="common">Penicillium stipitatum</name>
    <dbReference type="NCBI Taxonomy" id="441959"/>
    <lineage>
        <taxon>Eukaryota</taxon>
        <taxon>Fungi</taxon>
        <taxon>Dikarya</taxon>
        <taxon>Ascomycota</taxon>
        <taxon>Pezizomycotina</taxon>
        <taxon>Eurotiomycetes</taxon>
        <taxon>Eurotiomycetidae</taxon>
        <taxon>Eurotiales</taxon>
        <taxon>Trichocomaceae</taxon>
        <taxon>Talaromyces</taxon>
        <taxon>Talaromyces sect. Talaromyces</taxon>
    </lineage>
</organism>